<comment type="caution">
    <text evidence="1">The sequence shown here is derived from an EMBL/GenBank/DDBJ whole genome shotgun (WGS) entry which is preliminary data.</text>
</comment>
<organism evidence="1 2">
    <name type="scientific">Araneus ventricosus</name>
    <name type="common">Orbweaver spider</name>
    <name type="synonym">Epeira ventricosa</name>
    <dbReference type="NCBI Taxonomy" id="182803"/>
    <lineage>
        <taxon>Eukaryota</taxon>
        <taxon>Metazoa</taxon>
        <taxon>Ecdysozoa</taxon>
        <taxon>Arthropoda</taxon>
        <taxon>Chelicerata</taxon>
        <taxon>Arachnida</taxon>
        <taxon>Araneae</taxon>
        <taxon>Araneomorphae</taxon>
        <taxon>Entelegynae</taxon>
        <taxon>Araneoidea</taxon>
        <taxon>Araneidae</taxon>
        <taxon>Araneus</taxon>
    </lineage>
</organism>
<dbReference type="Proteomes" id="UP000499080">
    <property type="component" value="Unassembled WGS sequence"/>
</dbReference>
<dbReference type="AlphaFoldDB" id="A0A4Y2RHW0"/>
<proteinExistence type="predicted"/>
<dbReference type="EMBL" id="BGPR01017061">
    <property type="protein sequence ID" value="GBN74990.1"/>
    <property type="molecule type" value="Genomic_DNA"/>
</dbReference>
<protein>
    <submittedName>
        <fullName evidence="1">Uncharacterized protein</fullName>
    </submittedName>
</protein>
<accession>A0A4Y2RHW0</accession>
<evidence type="ECO:0000313" key="2">
    <source>
        <dbReference type="Proteomes" id="UP000499080"/>
    </source>
</evidence>
<keyword evidence="2" id="KW-1185">Reference proteome</keyword>
<dbReference type="OrthoDB" id="6568111at2759"/>
<reference evidence="1 2" key="1">
    <citation type="journal article" date="2019" name="Sci. Rep.">
        <title>Orb-weaving spider Araneus ventricosus genome elucidates the spidroin gene catalogue.</title>
        <authorList>
            <person name="Kono N."/>
            <person name="Nakamura H."/>
            <person name="Ohtoshi R."/>
            <person name="Moran D.A.P."/>
            <person name="Shinohara A."/>
            <person name="Yoshida Y."/>
            <person name="Fujiwara M."/>
            <person name="Mori M."/>
            <person name="Tomita M."/>
            <person name="Arakawa K."/>
        </authorList>
    </citation>
    <scope>NUCLEOTIDE SEQUENCE [LARGE SCALE GENOMIC DNA]</scope>
</reference>
<name>A0A4Y2RHW0_ARAVE</name>
<evidence type="ECO:0000313" key="1">
    <source>
        <dbReference type="EMBL" id="GBN74990.1"/>
    </source>
</evidence>
<sequence length="138" mass="15873">MFNGGAILVHDNTHTALKTQELLQKFKWIVWSHQKHLSGTRFSSESDVETAAENWLNGQGRDFYQAMLSKLVLRLDKGLNRFGDYMESDRQQHEGYFGMGLVSLNRGQMTRTTPELAHLLSKLQHHASMRTFGPRLQI</sequence>
<gene>
    <name evidence="1" type="ORF">AVEN_29353_1</name>
</gene>
<dbReference type="InterPro" id="IPR036397">
    <property type="entry name" value="RNaseH_sf"/>
</dbReference>
<dbReference type="Gene3D" id="3.30.420.10">
    <property type="entry name" value="Ribonuclease H-like superfamily/Ribonuclease H"/>
    <property type="match status" value="1"/>
</dbReference>
<dbReference type="GO" id="GO:0003676">
    <property type="term" value="F:nucleic acid binding"/>
    <property type="evidence" value="ECO:0007669"/>
    <property type="project" value="InterPro"/>
</dbReference>